<evidence type="ECO:0000313" key="1">
    <source>
        <dbReference type="EMBL" id="TGX39115.1"/>
    </source>
</evidence>
<organism evidence="1 2">
    <name type="scientific">Sphingomonas naasensis</name>
    <dbReference type="NCBI Taxonomy" id="1344951"/>
    <lineage>
        <taxon>Bacteria</taxon>
        <taxon>Pseudomonadati</taxon>
        <taxon>Pseudomonadota</taxon>
        <taxon>Alphaproteobacteria</taxon>
        <taxon>Sphingomonadales</taxon>
        <taxon>Sphingomonadaceae</taxon>
        <taxon>Sphingomonas</taxon>
    </lineage>
</organism>
<evidence type="ECO:0000313" key="2">
    <source>
        <dbReference type="Proteomes" id="UP000309848"/>
    </source>
</evidence>
<dbReference type="RefSeq" id="WP_135986732.1">
    <property type="nucleotide sequence ID" value="NZ_JAASQM010000001.1"/>
</dbReference>
<dbReference type="AlphaFoldDB" id="A0A4S1WAY1"/>
<accession>A0A4S1WAY1</accession>
<sequence>MLLLLALVQVVDPDEVVTAPRLFAKPECRRQLSGDEILVCRTRDPDRIGRTEPKPDPMTVDRRPKIRITEGLCLRIGFSFGLSAC</sequence>
<proteinExistence type="predicted"/>
<protein>
    <submittedName>
        <fullName evidence="1">Uncharacterized protein</fullName>
    </submittedName>
</protein>
<gene>
    <name evidence="1" type="ORF">E5A74_16455</name>
</gene>
<dbReference type="Proteomes" id="UP000309848">
    <property type="component" value="Unassembled WGS sequence"/>
</dbReference>
<reference evidence="1 2" key="1">
    <citation type="submission" date="2019-04" db="EMBL/GenBank/DDBJ databases">
        <title>Sphingomonas psychrotolerans sp. nov., isolated from soil in the Tianshan Mountains, Xinjiang, China.</title>
        <authorList>
            <person name="Luo Y."/>
            <person name="Sheng H."/>
        </authorList>
    </citation>
    <scope>NUCLEOTIDE SEQUENCE [LARGE SCALE GENOMIC DNA]</scope>
    <source>
        <strain evidence="1 2">KIS18-15</strain>
    </source>
</reference>
<dbReference type="EMBL" id="SRXU01000008">
    <property type="protein sequence ID" value="TGX39115.1"/>
    <property type="molecule type" value="Genomic_DNA"/>
</dbReference>
<comment type="caution">
    <text evidence="1">The sequence shown here is derived from an EMBL/GenBank/DDBJ whole genome shotgun (WGS) entry which is preliminary data.</text>
</comment>
<dbReference type="OrthoDB" id="7572729at2"/>
<name>A0A4S1WAY1_9SPHN</name>
<keyword evidence="2" id="KW-1185">Reference proteome</keyword>